<organism evidence="1 2">
    <name type="scientific">Anisodus acutangulus</name>
    <dbReference type="NCBI Taxonomy" id="402998"/>
    <lineage>
        <taxon>Eukaryota</taxon>
        <taxon>Viridiplantae</taxon>
        <taxon>Streptophyta</taxon>
        <taxon>Embryophyta</taxon>
        <taxon>Tracheophyta</taxon>
        <taxon>Spermatophyta</taxon>
        <taxon>Magnoliopsida</taxon>
        <taxon>eudicotyledons</taxon>
        <taxon>Gunneridae</taxon>
        <taxon>Pentapetalae</taxon>
        <taxon>asterids</taxon>
        <taxon>lamiids</taxon>
        <taxon>Solanales</taxon>
        <taxon>Solanaceae</taxon>
        <taxon>Solanoideae</taxon>
        <taxon>Hyoscyameae</taxon>
        <taxon>Anisodus</taxon>
    </lineage>
</organism>
<reference evidence="2" key="1">
    <citation type="journal article" date="2023" name="Proc. Natl. Acad. Sci. U.S.A.">
        <title>Genomic and structural basis for evolution of tropane alkaloid biosynthesis.</title>
        <authorList>
            <person name="Wanga Y.-J."/>
            <person name="Taina T."/>
            <person name="Yua J.-Y."/>
            <person name="Lia J."/>
            <person name="Xua B."/>
            <person name="Chenc J."/>
            <person name="D'Auriad J.C."/>
            <person name="Huanga J.-P."/>
            <person name="Huanga S.-X."/>
        </authorList>
    </citation>
    <scope>NUCLEOTIDE SEQUENCE [LARGE SCALE GENOMIC DNA]</scope>
    <source>
        <strain evidence="2">cv. KIB-2019</strain>
    </source>
</reference>
<name>A0A9Q1QWZ1_9SOLA</name>
<dbReference type="EMBL" id="JAJAGQ010000022">
    <property type="protein sequence ID" value="KAJ8529708.1"/>
    <property type="molecule type" value="Genomic_DNA"/>
</dbReference>
<gene>
    <name evidence="1" type="ORF">K7X08_036543</name>
</gene>
<dbReference type="AlphaFoldDB" id="A0A9Q1QWZ1"/>
<evidence type="ECO:0000313" key="1">
    <source>
        <dbReference type="EMBL" id="KAJ8529708.1"/>
    </source>
</evidence>
<keyword evidence="2" id="KW-1185">Reference proteome</keyword>
<comment type="caution">
    <text evidence="1">The sequence shown here is derived from an EMBL/GenBank/DDBJ whole genome shotgun (WGS) entry which is preliminary data.</text>
</comment>
<accession>A0A9Q1QWZ1</accession>
<proteinExistence type="predicted"/>
<evidence type="ECO:0000313" key="2">
    <source>
        <dbReference type="Proteomes" id="UP001152561"/>
    </source>
</evidence>
<protein>
    <submittedName>
        <fullName evidence="1">Uncharacterized protein</fullName>
    </submittedName>
</protein>
<dbReference type="Proteomes" id="UP001152561">
    <property type="component" value="Unassembled WGS sequence"/>
</dbReference>
<sequence length="127" mass="15074">MTQETKKVQTSWAYKYMTVAHIKAQAQGRSLEVLKGSAPLHSAINQFGRNQEERKIENGETIGNNWRVLQEKGRVEEASYVDQSVPPRFPWSWHRRRRIQYLLCRRICLQQDVCPFSLSLRFHMVKW</sequence>